<comment type="caution">
    <text evidence="1">The sequence shown here is derived from an EMBL/GenBank/DDBJ whole genome shotgun (WGS) entry which is preliminary data.</text>
</comment>
<protein>
    <submittedName>
        <fullName evidence="1">Uncharacterized protein</fullName>
    </submittedName>
</protein>
<dbReference type="OrthoDB" id="6872885at2"/>
<dbReference type="RefSeq" id="WP_118129052.1">
    <property type="nucleotide sequence ID" value="NZ_LMAZ01000001.1"/>
</dbReference>
<reference evidence="1 2" key="1">
    <citation type="journal article" date="2018" name="Syst. Appl. Microbiol.">
        <title>Pseudomonas gallaeciensis sp. nov., isolated from crude-oil-contaminated intertidal sand samples after the Prestige oil spill.</title>
        <authorList>
            <person name="Mulet M."/>
            <person name="Sanchez D."/>
            <person name="Rodriguez A.C."/>
            <person name="Nogales B."/>
            <person name="Bosch R."/>
            <person name="Busquets A."/>
            <person name="Gomila M."/>
            <person name="Lalucat J."/>
            <person name="Garcia-Valdes E."/>
        </authorList>
    </citation>
    <scope>NUCLEOTIDE SEQUENCE [LARGE SCALE GENOMIC DNA]</scope>
    <source>
        <strain evidence="1 2">V113</strain>
    </source>
</reference>
<dbReference type="EMBL" id="LMAZ01000001">
    <property type="protein sequence ID" value="RGP56005.1"/>
    <property type="molecule type" value="Genomic_DNA"/>
</dbReference>
<organism evidence="1 2">
    <name type="scientific">Pseudomonas abyssi</name>
    <dbReference type="NCBI Taxonomy" id="170540"/>
    <lineage>
        <taxon>Bacteria</taxon>
        <taxon>Pseudomonadati</taxon>
        <taxon>Pseudomonadota</taxon>
        <taxon>Gammaproteobacteria</taxon>
        <taxon>Pseudomonadales</taxon>
        <taxon>Pseudomonadaceae</taxon>
        <taxon>Pseudomonas</taxon>
    </lineage>
</organism>
<evidence type="ECO:0000313" key="2">
    <source>
        <dbReference type="Proteomes" id="UP000265411"/>
    </source>
</evidence>
<name>A0A395R7D5_9PSED</name>
<dbReference type="AlphaFoldDB" id="A0A395R7D5"/>
<accession>A0A395R7D5</accession>
<proteinExistence type="predicted"/>
<keyword evidence="2" id="KW-1185">Reference proteome</keyword>
<evidence type="ECO:0000313" key="1">
    <source>
        <dbReference type="EMBL" id="RGP56005.1"/>
    </source>
</evidence>
<dbReference type="Proteomes" id="UP000265411">
    <property type="component" value="Unassembled WGS sequence"/>
</dbReference>
<gene>
    <name evidence="1" type="ORF">ASB58_01050</name>
</gene>
<sequence>MQLTCPCCGEQFPLEAGMADDEGKRLAALFAGMEPKLGKAVLQYLRLFSPAKRSLRTTKAIRLVEDLLALVTPGNVTRDARTTDTRRATPTLWAMGIEQMLSAREKLTLPLDNHHYLRAVVYGLAGDAQATAAAAEADRSRRSSNGPGRPADYFEKLARINGDEALKLITPEQAEKMRSELQ</sequence>